<evidence type="ECO:0000256" key="5">
    <source>
        <dbReference type="ARBA" id="ARBA00022692"/>
    </source>
</evidence>
<dbReference type="AlphaFoldDB" id="B8BL41"/>
<evidence type="ECO:0000256" key="2">
    <source>
        <dbReference type="ARBA" id="ARBA00009592"/>
    </source>
</evidence>
<evidence type="ECO:0000256" key="13">
    <source>
        <dbReference type="SAM" id="SignalP"/>
    </source>
</evidence>
<keyword evidence="6 13" id="KW-0732">Signal</keyword>
<dbReference type="HOGENOM" id="CLU_000288_18_3_1"/>
<dbReference type="Pfam" id="PF13855">
    <property type="entry name" value="LRR_8"/>
    <property type="match status" value="1"/>
</dbReference>
<evidence type="ECO:0000256" key="10">
    <source>
        <dbReference type="ARBA" id="ARBA00023170"/>
    </source>
</evidence>
<dbReference type="Pfam" id="PF00560">
    <property type="entry name" value="LRR_1"/>
    <property type="match status" value="8"/>
</dbReference>
<feature type="domain" description="Leucine-rich repeat-containing N-terminal plant-type" evidence="14">
    <location>
        <begin position="57"/>
        <end position="105"/>
    </location>
</feature>
<dbReference type="FunFam" id="3.80.10.10:FF:000213">
    <property type="entry name" value="Tyrosine-sulfated glycopeptide receptor 1"/>
    <property type="match status" value="1"/>
</dbReference>
<keyword evidence="8 12" id="KW-1133">Transmembrane helix</keyword>
<keyword evidence="3" id="KW-1003">Cell membrane</keyword>
<evidence type="ECO:0000256" key="12">
    <source>
        <dbReference type="SAM" id="Phobius"/>
    </source>
</evidence>
<keyword evidence="16" id="KW-1185">Reference proteome</keyword>
<sequence length="959" mass="106593">MRPTTTAALLILSFLAVAALATTNHEVEAAVAALPRGATRRPAPAHGNVATAAGCSPRERDALLTFKAGITEDIMGLLDSWKYDGAGPGQAEEEADCCRWRGVRCGAGGHVVGLHLRNVYADQSNDYDFITSGYDLAGEISPSLLNLTYLEHIDLSKNQLQGQTGRVPEFLGSLQNLRYLNLSGIPFSGEVPPQLGNLTNLHYLGLSDTGINFTDIQWLARLHSLTHLDMSHTSLSMVHDWADVMNNIPSLKVLHLAYCNLVYADQSFSHFNLTNLEELDLSVNYFNHPIASCWFWNAQGLKYLNLGSTKLYGQFPNVPGQFGSLRFLDLSSTCNIDIVTTNLTNLCNLRIIHLERSQIHGDIAQLLQRLPRCSYNRLNELYLSDNNISGILPNRLDHLTSLVILDISHNKLSGPLPPQIGMFSNLTYLDLSSNNLNGVITDEHFTSMRSLKTLDLSGNSLKILVDSEWLPLFSLEVALFSPCHMGPRFPGWLKRQVNITYLNMSFAGITDRLPNWFSTTFLNAQLLDVSNNEINGSLPANMEVMTTLSRLYMGSNKLTGQIPLLPKALEIMDISRNSLSGPLPSNFGDDLALSYLHLFSNHLADNLLKGEFPRCFQPVFLSKLFVSNNILSGKFPPFLRSRHNLEMLDLASNDFYGGLPIWIGELSNLAIVRLSNNNFSGNIPTSITNLTRLVQLDLSNNSISGVLPLHLSNLICMKKSGHCDIVMVFDRYSISGRYGRNVGIANMSVDTKDQKLYYKLPIVLDIVTIDLSLNYLTGEIPEELTLLDGIKNLNLSWNQLSGRIPGNISVMQSLESLDLSKNNLSGEIPSNLSKITSLRAPTMEEYHQGVNSTPSMRKTRLCTMETMVFVGILFGEIAQTTAVHQSMVLNREGKEIEPMFLYSGLGSGFVAGLWVVFCTILFKKTWRIAYFRLFDKVYDKVYVFVVVTWATLSQKSGTR</sequence>
<comment type="similarity">
    <text evidence="2">Belongs to the RLP family.</text>
</comment>
<evidence type="ECO:0000256" key="3">
    <source>
        <dbReference type="ARBA" id="ARBA00022475"/>
    </source>
</evidence>
<keyword evidence="5 12" id="KW-0812">Transmembrane</keyword>
<name>B8BL41_ORYSI</name>
<feature type="transmembrane region" description="Helical" evidence="12">
    <location>
        <begin position="899"/>
        <end position="922"/>
    </location>
</feature>
<dbReference type="InterPro" id="IPR046956">
    <property type="entry name" value="RLP23-like"/>
</dbReference>
<protein>
    <recommendedName>
        <fullName evidence="14">Leucine-rich repeat-containing N-terminal plant-type domain-containing protein</fullName>
    </recommendedName>
</protein>
<dbReference type="SMART" id="SM00365">
    <property type="entry name" value="LRR_SD22"/>
    <property type="match status" value="6"/>
</dbReference>
<comment type="subcellular location">
    <subcellularLocation>
        <location evidence="1">Cell membrane</location>
        <topology evidence="1">Single-pass type I membrane protein</topology>
    </subcellularLocation>
</comment>
<dbReference type="Pfam" id="PF08263">
    <property type="entry name" value="LRRNT_2"/>
    <property type="match status" value="1"/>
</dbReference>
<evidence type="ECO:0000256" key="9">
    <source>
        <dbReference type="ARBA" id="ARBA00023136"/>
    </source>
</evidence>
<dbReference type="OMA" id="NNTFAQM"/>
<evidence type="ECO:0000256" key="11">
    <source>
        <dbReference type="ARBA" id="ARBA00023180"/>
    </source>
</evidence>
<accession>B8BL41</accession>
<dbReference type="Proteomes" id="UP000007015">
    <property type="component" value="Chromosome 11"/>
</dbReference>
<dbReference type="PANTHER" id="PTHR48063:SF90">
    <property type="entry name" value="OS11G0565920 PROTEIN"/>
    <property type="match status" value="1"/>
</dbReference>
<dbReference type="GO" id="GO:0005886">
    <property type="term" value="C:plasma membrane"/>
    <property type="evidence" value="ECO:0007669"/>
    <property type="project" value="UniProtKB-SubCell"/>
</dbReference>
<evidence type="ECO:0000313" key="16">
    <source>
        <dbReference type="Proteomes" id="UP000007015"/>
    </source>
</evidence>
<dbReference type="SMART" id="SM00369">
    <property type="entry name" value="LRR_TYP"/>
    <property type="match status" value="7"/>
</dbReference>
<organism evidence="15 16">
    <name type="scientific">Oryza sativa subsp. indica</name>
    <name type="common">Rice</name>
    <dbReference type="NCBI Taxonomy" id="39946"/>
    <lineage>
        <taxon>Eukaryota</taxon>
        <taxon>Viridiplantae</taxon>
        <taxon>Streptophyta</taxon>
        <taxon>Embryophyta</taxon>
        <taxon>Tracheophyta</taxon>
        <taxon>Spermatophyta</taxon>
        <taxon>Magnoliopsida</taxon>
        <taxon>Liliopsida</taxon>
        <taxon>Poales</taxon>
        <taxon>Poaceae</taxon>
        <taxon>BOP clade</taxon>
        <taxon>Oryzoideae</taxon>
        <taxon>Oryzeae</taxon>
        <taxon>Oryzinae</taxon>
        <taxon>Oryza</taxon>
        <taxon>Oryza sativa</taxon>
    </lineage>
</organism>
<dbReference type="InterPro" id="IPR003591">
    <property type="entry name" value="Leu-rich_rpt_typical-subtyp"/>
</dbReference>
<evidence type="ECO:0000256" key="6">
    <source>
        <dbReference type="ARBA" id="ARBA00022729"/>
    </source>
</evidence>
<dbReference type="FunFam" id="3.80.10.10:FF:001347">
    <property type="entry name" value="LRR receptor-like serine/threonine-protein kinase GSO2"/>
    <property type="match status" value="1"/>
</dbReference>
<dbReference type="InterPro" id="IPR013210">
    <property type="entry name" value="LRR_N_plant-typ"/>
</dbReference>
<dbReference type="SUPFAM" id="SSF52058">
    <property type="entry name" value="L domain-like"/>
    <property type="match status" value="2"/>
</dbReference>
<evidence type="ECO:0000256" key="4">
    <source>
        <dbReference type="ARBA" id="ARBA00022614"/>
    </source>
</evidence>
<keyword evidence="7" id="KW-0677">Repeat</keyword>
<evidence type="ECO:0000256" key="8">
    <source>
        <dbReference type="ARBA" id="ARBA00022989"/>
    </source>
</evidence>
<gene>
    <name evidence="15" type="ORF">OsI_36516</name>
</gene>
<dbReference type="InterPro" id="IPR001611">
    <property type="entry name" value="Leu-rich_rpt"/>
</dbReference>
<feature type="chain" id="PRO_5002865660" description="Leucine-rich repeat-containing N-terminal plant-type domain-containing protein" evidence="13">
    <location>
        <begin position="22"/>
        <end position="959"/>
    </location>
</feature>
<dbReference type="EMBL" id="CM000136">
    <property type="protein sequence ID" value="EEC68377.1"/>
    <property type="molecule type" value="Genomic_DNA"/>
</dbReference>
<dbReference type="InterPro" id="IPR032675">
    <property type="entry name" value="LRR_dom_sf"/>
</dbReference>
<dbReference type="Gramene" id="BGIOSGA035458-TA">
    <property type="protein sequence ID" value="BGIOSGA035458-PA"/>
    <property type="gene ID" value="BGIOSGA035458"/>
</dbReference>
<evidence type="ECO:0000313" key="15">
    <source>
        <dbReference type="EMBL" id="EEC68377.1"/>
    </source>
</evidence>
<evidence type="ECO:0000256" key="1">
    <source>
        <dbReference type="ARBA" id="ARBA00004251"/>
    </source>
</evidence>
<evidence type="ECO:0000259" key="14">
    <source>
        <dbReference type="Pfam" id="PF08263"/>
    </source>
</evidence>
<keyword evidence="10" id="KW-0675">Receptor</keyword>
<dbReference type="STRING" id="39946.B8BL41"/>
<feature type="signal peptide" evidence="13">
    <location>
        <begin position="1"/>
        <end position="21"/>
    </location>
</feature>
<dbReference type="PROSITE" id="PS51450">
    <property type="entry name" value="LRR"/>
    <property type="match status" value="2"/>
</dbReference>
<proteinExistence type="inferred from homology"/>
<dbReference type="FunFam" id="3.80.10.10:FF:000649">
    <property type="entry name" value="Leucine Rich Repeat family protein"/>
    <property type="match status" value="1"/>
</dbReference>
<dbReference type="PRINTS" id="PR00019">
    <property type="entry name" value="LEURICHRPT"/>
</dbReference>
<evidence type="ECO:0000256" key="7">
    <source>
        <dbReference type="ARBA" id="ARBA00022737"/>
    </source>
</evidence>
<reference evidence="15 16" key="1">
    <citation type="journal article" date="2005" name="PLoS Biol.">
        <title>The genomes of Oryza sativa: a history of duplications.</title>
        <authorList>
            <person name="Yu J."/>
            <person name="Wang J."/>
            <person name="Lin W."/>
            <person name="Li S."/>
            <person name="Li H."/>
            <person name="Zhou J."/>
            <person name="Ni P."/>
            <person name="Dong W."/>
            <person name="Hu S."/>
            <person name="Zeng C."/>
            <person name="Zhang J."/>
            <person name="Zhang Y."/>
            <person name="Li R."/>
            <person name="Xu Z."/>
            <person name="Li S."/>
            <person name="Li X."/>
            <person name="Zheng H."/>
            <person name="Cong L."/>
            <person name="Lin L."/>
            <person name="Yin J."/>
            <person name="Geng J."/>
            <person name="Li G."/>
            <person name="Shi J."/>
            <person name="Liu J."/>
            <person name="Lv H."/>
            <person name="Li J."/>
            <person name="Wang J."/>
            <person name="Deng Y."/>
            <person name="Ran L."/>
            <person name="Shi X."/>
            <person name="Wang X."/>
            <person name="Wu Q."/>
            <person name="Li C."/>
            <person name="Ren X."/>
            <person name="Wang J."/>
            <person name="Wang X."/>
            <person name="Li D."/>
            <person name="Liu D."/>
            <person name="Zhang X."/>
            <person name="Ji Z."/>
            <person name="Zhao W."/>
            <person name="Sun Y."/>
            <person name="Zhang Z."/>
            <person name="Bao J."/>
            <person name="Han Y."/>
            <person name="Dong L."/>
            <person name="Ji J."/>
            <person name="Chen P."/>
            <person name="Wu S."/>
            <person name="Liu J."/>
            <person name="Xiao Y."/>
            <person name="Bu D."/>
            <person name="Tan J."/>
            <person name="Yang L."/>
            <person name="Ye C."/>
            <person name="Zhang J."/>
            <person name="Xu J."/>
            <person name="Zhou Y."/>
            <person name="Yu Y."/>
            <person name="Zhang B."/>
            <person name="Zhuang S."/>
            <person name="Wei H."/>
            <person name="Liu B."/>
            <person name="Lei M."/>
            <person name="Yu H."/>
            <person name="Li Y."/>
            <person name="Xu H."/>
            <person name="Wei S."/>
            <person name="He X."/>
            <person name="Fang L."/>
            <person name="Zhang Z."/>
            <person name="Zhang Y."/>
            <person name="Huang X."/>
            <person name="Su Z."/>
            <person name="Tong W."/>
            <person name="Li J."/>
            <person name="Tong Z."/>
            <person name="Li S."/>
            <person name="Ye J."/>
            <person name="Wang L."/>
            <person name="Fang L."/>
            <person name="Lei T."/>
            <person name="Chen C."/>
            <person name="Chen H."/>
            <person name="Xu Z."/>
            <person name="Li H."/>
            <person name="Huang H."/>
            <person name="Zhang F."/>
            <person name="Xu H."/>
            <person name="Li N."/>
            <person name="Zhao C."/>
            <person name="Li S."/>
            <person name="Dong L."/>
            <person name="Huang Y."/>
            <person name="Li L."/>
            <person name="Xi Y."/>
            <person name="Qi Q."/>
            <person name="Li W."/>
            <person name="Zhang B."/>
            <person name="Hu W."/>
            <person name="Zhang Y."/>
            <person name="Tian X."/>
            <person name="Jiao Y."/>
            <person name="Liang X."/>
            <person name="Jin J."/>
            <person name="Gao L."/>
            <person name="Zheng W."/>
            <person name="Hao B."/>
            <person name="Liu S."/>
            <person name="Wang W."/>
            <person name="Yuan L."/>
            <person name="Cao M."/>
            <person name="McDermott J."/>
            <person name="Samudrala R."/>
            <person name="Wang J."/>
            <person name="Wong G.K."/>
            <person name="Yang H."/>
        </authorList>
    </citation>
    <scope>NUCLEOTIDE SEQUENCE [LARGE SCALE GENOMIC DNA]</scope>
    <source>
        <strain evidence="16">cv. 93-11</strain>
    </source>
</reference>
<dbReference type="Gene3D" id="3.80.10.10">
    <property type="entry name" value="Ribonuclease Inhibitor"/>
    <property type="match status" value="4"/>
</dbReference>
<dbReference type="PANTHER" id="PTHR48063">
    <property type="entry name" value="LRR RECEPTOR-LIKE KINASE"/>
    <property type="match status" value="1"/>
</dbReference>
<keyword evidence="11" id="KW-0325">Glycoprotein</keyword>
<keyword evidence="4" id="KW-0433">Leucine-rich repeat</keyword>
<keyword evidence="9 12" id="KW-0472">Membrane</keyword>